<feature type="compositionally biased region" description="Acidic residues" evidence="1">
    <location>
        <begin position="50"/>
        <end position="65"/>
    </location>
</feature>
<feature type="compositionally biased region" description="Polar residues" evidence="1">
    <location>
        <begin position="126"/>
        <end position="159"/>
    </location>
</feature>
<feature type="region of interest" description="Disordered" evidence="1">
    <location>
        <begin position="1"/>
        <end position="20"/>
    </location>
</feature>
<organism evidence="2 3">
    <name type="scientific">Protopolystoma xenopodis</name>
    <dbReference type="NCBI Taxonomy" id="117903"/>
    <lineage>
        <taxon>Eukaryota</taxon>
        <taxon>Metazoa</taxon>
        <taxon>Spiralia</taxon>
        <taxon>Lophotrochozoa</taxon>
        <taxon>Platyhelminthes</taxon>
        <taxon>Monogenea</taxon>
        <taxon>Polyopisthocotylea</taxon>
        <taxon>Polystomatidea</taxon>
        <taxon>Polystomatidae</taxon>
        <taxon>Protopolystoma</taxon>
    </lineage>
</organism>
<feature type="region of interest" description="Disordered" evidence="1">
    <location>
        <begin position="107"/>
        <end position="159"/>
    </location>
</feature>
<protein>
    <submittedName>
        <fullName evidence="2">Uncharacterized protein</fullName>
    </submittedName>
</protein>
<keyword evidence="3" id="KW-1185">Reference proteome</keyword>
<name>A0A3S5AFY6_9PLAT</name>
<feature type="region of interest" description="Disordered" evidence="1">
    <location>
        <begin position="306"/>
        <end position="352"/>
    </location>
</feature>
<sequence>MTGNNCPKKSRFNQPQQAIPEEELEDDEFNTGVDQFDCNYPQPVARACEEREEVDEAEEEEDEEERYSGKTGCRRSFNMATTAAVASSATQDLDQLLDELRLTSMNISSGRSPSTTASSGGFLTSGHRSYLTTASSRSPGRYYTNPTSSRYPVGASTGSSGHRAASVGLTVRDCGAQPTGGTGALGGVWNSPSSGSSYQHHRHSSTRYAASNQPTGAGGANFMQSTSPTLCDLNGTASGTGVSGLSAAGSVRAVKAANAAASASAAASYMNGGPHHLLYPSPGSGSVSPAPSMRQHHQTIYTTTLNHHHNQQQHRQSSQHTFSSRPPMGPPRTCNQIHLTIDPGSGTSTVKC</sequence>
<proteinExistence type="predicted"/>
<gene>
    <name evidence="2" type="ORF">PXEA_LOCUS29474</name>
</gene>
<reference evidence="2" key="1">
    <citation type="submission" date="2018-11" db="EMBL/GenBank/DDBJ databases">
        <authorList>
            <consortium name="Pathogen Informatics"/>
        </authorList>
    </citation>
    <scope>NUCLEOTIDE SEQUENCE</scope>
</reference>
<feature type="region of interest" description="Disordered" evidence="1">
    <location>
        <begin position="47"/>
        <end position="71"/>
    </location>
</feature>
<comment type="caution">
    <text evidence="2">The sequence shown here is derived from an EMBL/GenBank/DDBJ whole genome shotgun (WGS) entry which is preliminary data.</text>
</comment>
<feature type="compositionally biased region" description="Polar residues" evidence="1">
    <location>
        <begin position="1"/>
        <end position="17"/>
    </location>
</feature>
<evidence type="ECO:0000313" key="2">
    <source>
        <dbReference type="EMBL" id="VEL36034.1"/>
    </source>
</evidence>
<accession>A0A3S5AFY6</accession>
<dbReference type="Proteomes" id="UP000784294">
    <property type="component" value="Unassembled WGS sequence"/>
</dbReference>
<evidence type="ECO:0000256" key="1">
    <source>
        <dbReference type="SAM" id="MobiDB-lite"/>
    </source>
</evidence>
<evidence type="ECO:0000313" key="3">
    <source>
        <dbReference type="Proteomes" id="UP000784294"/>
    </source>
</evidence>
<dbReference type="AlphaFoldDB" id="A0A3S5AFY6"/>
<feature type="compositionally biased region" description="Low complexity" evidence="1">
    <location>
        <begin position="108"/>
        <end position="121"/>
    </location>
</feature>
<dbReference type="EMBL" id="CAAALY010251243">
    <property type="protein sequence ID" value="VEL36034.1"/>
    <property type="molecule type" value="Genomic_DNA"/>
</dbReference>